<dbReference type="PANTHER" id="PTHR21197">
    <property type="entry name" value="UDP-GALACTOPYRANOSE MUTASE"/>
    <property type="match status" value="1"/>
</dbReference>
<feature type="region of interest" description="Disordered" evidence="1">
    <location>
        <begin position="502"/>
        <end position="526"/>
    </location>
</feature>
<accession>A0ABT6F808</accession>
<evidence type="ECO:0000313" key="4">
    <source>
        <dbReference type="Proteomes" id="UP001216907"/>
    </source>
</evidence>
<dbReference type="NCBIfam" id="NF005546">
    <property type="entry name" value="PRK07208.1-2"/>
    <property type="match status" value="1"/>
</dbReference>
<dbReference type="NCBIfam" id="NF005548">
    <property type="entry name" value="PRK07208.1-4"/>
    <property type="match status" value="1"/>
</dbReference>
<comment type="caution">
    <text evidence="3">The sequence shown here is derived from an EMBL/GenBank/DDBJ whole genome shotgun (WGS) entry which is preliminary data.</text>
</comment>
<dbReference type="SUPFAM" id="SSF51971">
    <property type="entry name" value="Nucleotide-binding domain"/>
    <property type="match status" value="1"/>
</dbReference>
<dbReference type="NCBIfam" id="NF005545">
    <property type="entry name" value="PRK07208.1-1"/>
    <property type="match status" value="1"/>
</dbReference>
<keyword evidence="4" id="KW-1185">Reference proteome</keyword>
<reference evidence="3 4" key="1">
    <citation type="submission" date="2023-03" db="EMBL/GenBank/DDBJ databases">
        <title>Paludisphaera mucosa sp. nov. a novel planctomycete from northern fen.</title>
        <authorList>
            <person name="Ivanova A."/>
        </authorList>
    </citation>
    <scope>NUCLEOTIDE SEQUENCE [LARGE SCALE GENOMIC DNA]</scope>
    <source>
        <strain evidence="3 4">Pla2</strain>
    </source>
</reference>
<sequence>MGMDSPQSPTARAGAVPHRWTRVEEPGSEAVIDAYETVIAGGGPAGLTGAYELSKNGGSCTVLEADPRLVGGISRTDEYKGYRFDIGGHRFFSKSQEVNDLWREILGDQFIKRPRLSRIFYDRKFFHYPLKPVDALWKLGLMRSARILLSYIMAQLRPIRPEKSFEDWVVNRFGRVLFETFFKSYTEKVWGMPTSTISADWAAQRIKGLSLVHAVFGALTSGLGSRKGEVIKTLIEEFHYPRLGPGQMWETARDRIRELGGAVHMDRRVVRIDHDGSAVTAVVAKDVVGRSYRYTGRHFLSTLPIRELIRAMNPAAPDEVRSASESLGYRDFLSVVLIVDRAETFPDTWIYVHEPNVKVGRIQNFKNWSPHLVPDPSKSSLGLEYFCFEGDDLWTMSDDDLLALGRREIDAMGLVAAKDVIDGCVVRMPKAYPVYDDVYQQHLAVIRDWLSKLENLELAGRNGMHKYNNQDHSMMTALLAARNILGHGSYDTWKVNTDAEYHEDGPSDDVQTPGVGRAVPRRVQSA</sequence>
<dbReference type="Proteomes" id="UP001216907">
    <property type="component" value="Unassembled WGS sequence"/>
</dbReference>
<dbReference type="PANTHER" id="PTHR21197:SF0">
    <property type="entry name" value="UDP-GALACTOPYRANOSE MUTASE"/>
    <property type="match status" value="1"/>
</dbReference>
<dbReference type="InterPro" id="IPR036188">
    <property type="entry name" value="FAD/NAD-bd_sf"/>
</dbReference>
<evidence type="ECO:0000259" key="2">
    <source>
        <dbReference type="Pfam" id="PF01593"/>
    </source>
</evidence>
<dbReference type="InterPro" id="IPR002937">
    <property type="entry name" value="Amino_oxidase"/>
</dbReference>
<proteinExistence type="predicted"/>
<organism evidence="3 4">
    <name type="scientific">Paludisphaera mucosa</name>
    <dbReference type="NCBI Taxonomy" id="3030827"/>
    <lineage>
        <taxon>Bacteria</taxon>
        <taxon>Pseudomonadati</taxon>
        <taxon>Planctomycetota</taxon>
        <taxon>Planctomycetia</taxon>
        <taxon>Isosphaerales</taxon>
        <taxon>Isosphaeraceae</taxon>
        <taxon>Paludisphaera</taxon>
    </lineage>
</organism>
<protein>
    <submittedName>
        <fullName evidence="3">NAD(P)/FAD-dependent oxidoreductase</fullName>
    </submittedName>
</protein>
<name>A0ABT6F808_9BACT</name>
<feature type="domain" description="Amine oxidase" evidence="2">
    <location>
        <begin position="45"/>
        <end position="485"/>
    </location>
</feature>
<gene>
    <name evidence="3" type="ORF">PZE19_08065</name>
</gene>
<evidence type="ECO:0000313" key="3">
    <source>
        <dbReference type="EMBL" id="MDG3003721.1"/>
    </source>
</evidence>
<dbReference type="RefSeq" id="WP_277860070.1">
    <property type="nucleotide sequence ID" value="NZ_JARRAG010000001.1"/>
</dbReference>
<dbReference type="Gene3D" id="3.50.50.60">
    <property type="entry name" value="FAD/NAD(P)-binding domain"/>
    <property type="match status" value="1"/>
</dbReference>
<evidence type="ECO:0000256" key="1">
    <source>
        <dbReference type="SAM" id="MobiDB-lite"/>
    </source>
</evidence>
<dbReference type="Pfam" id="PF01593">
    <property type="entry name" value="Amino_oxidase"/>
    <property type="match status" value="1"/>
</dbReference>
<dbReference type="EMBL" id="JARRAG010000001">
    <property type="protein sequence ID" value="MDG3003721.1"/>
    <property type="molecule type" value="Genomic_DNA"/>
</dbReference>